<feature type="transmembrane region" description="Helical" evidence="1">
    <location>
        <begin position="20"/>
        <end position="44"/>
    </location>
</feature>
<accession>I1E0E8</accession>
<reference evidence="2 3" key="1">
    <citation type="journal article" date="2012" name="J. Bacteriol.">
        <title>Genome Sequence of the Protease-Producing Bacterium Rheinheimera nanhaiensis E407-8T, Isolated from Deep-Sea Sediment of the South China Sea.</title>
        <authorList>
            <person name="Zhang X.-Y."/>
            <person name="Zhang Y.-J."/>
            <person name="Qin Q.-L."/>
            <person name="Xie B.-B."/>
            <person name="Chen X.-L."/>
            <person name="Zhou B.-C."/>
            <person name="Zhang Y.-Z."/>
        </authorList>
    </citation>
    <scope>NUCLEOTIDE SEQUENCE [LARGE SCALE GENOMIC DNA]</scope>
    <source>
        <strain evidence="2 3">E407-8</strain>
    </source>
</reference>
<protein>
    <submittedName>
        <fullName evidence="2">Uncharacterized protein</fullName>
    </submittedName>
</protein>
<dbReference type="STRING" id="562729.RNAN_2788"/>
<dbReference type="Proteomes" id="UP000004374">
    <property type="component" value="Unassembled WGS sequence"/>
</dbReference>
<dbReference type="RefSeq" id="WP_008222680.1">
    <property type="nucleotide sequence ID" value="NZ_BAFK01000017.1"/>
</dbReference>
<evidence type="ECO:0000256" key="1">
    <source>
        <dbReference type="SAM" id="Phobius"/>
    </source>
</evidence>
<keyword evidence="3" id="KW-1185">Reference proteome</keyword>
<name>I1E0E8_9GAMM</name>
<keyword evidence="1" id="KW-1133">Transmembrane helix</keyword>
<evidence type="ECO:0000313" key="3">
    <source>
        <dbReference type="Proteomes" id="UP000004374"/>
    </source>
</evidence>
<keyword evidence="1" id="KW-0472">Membrane</keyword>
<organism evidence="2 3">
    <name type="scientific">Rheinheimera nanhaiensis E407-8</name>
    <dbReference type="NCBI Taxonomy" id="562729"/>
    <lineage>
        <taxon>Bacteria</taxon>
        <taxon>Pseudomonadati</taxon>
        <taxon>Pseudomonadota</taxon>
        <taxon>Gammaproteobacteria</taxon>
        <taxon>Chromatiales</taxon>
        <taxon>Chromatiaceae</taxon>
        <taxon>Rheinheimera</taxon>
    </lineage>
</organism>
<keyword evidence="1" id="KW-0812">Transmembrane</keyword>
<dbReference type="EMBL" id="BAFK01000017">
    <property type="protein sequence ID" value="GAB59776.1"/>
    <property type="molecule type" value="Genomic_DNA"/>
</dbReference>
<gene>
    <name evidence="2" type="ORF">RNAN_2788</name>
</gene>
<proteinExistence type="predicted"/>
<comment type="caution">
    <text evidence="2">The sequence shown here is derived from an EMBL/GenBank/DDBJ whole genome shotgun (WGS) entry which is preliminary data.</text>
</comment>
<evidence type="ECO:0000313" key="2">
    <source>
        <dbReference type="EMBL" id="GAB59776.1"/>
    </source>
</evidence>
<sequence>MAAKPRKSLKQTNPALMRSIYWAIIVGIVAVFAIVTLEAIISIVTDAFG</sequence>
<dbReference type="AlphaFoldDB" id="I1E0E8"/>